<protein>
    <recommendedName>
        <fullName evidence="3">Inosine/uridine-preferring nucleoside hydrolase domain-containing protein</fullName>
    </recommendedName>
</protein>
<feature type="signal peptide" evidence="2">
    <location>
        <begin position="1"/>
        <end position="21"/>
    </location>
</feature>
<comment type="caution">
    <text evidence="4">The sequence shown here is derived from an EMBL/GenBank/DDBJ whole genome shotgun (WGS) entry which is preliminary data.</text>
</comment>
<evidence type="ECO:0000256" key="1">
    <source>
        <dbReference type="ARBA" id="ARBA00009176"/>
    </source>
</evidence>
<dbReference type="InterPro" id="IPR036452">
    <property type="entry name" value="Ribo_hydro-like"/>
</dbReference>
<dbReference type="InterPro" id="IPR001910">
    <property type="entry name" value="Inosine/uridine_hydrolase_dom"/>
</dbReference>
<feature type="chain" id="PRO_5020937405" description="Inosine/uridine-preferring nucleoside hydrolase domain-containing protein" evidence="2">
    <location>
        <begin position="22"/>
        <end position="918"/>
    </location>
</feature>
<dbReference type="SUPFAM" id="SSF53590">
    <property type="entry name" value="Nucleoside hydrolase"/>
    <property type="match status" value="2"/>
</dbReference>
<gene>
    <name evidence="4" type="ORF">D5086_0000146700</name>
</gene>
<evidence type="ECO:0000259" key="3">
    <source>
        <dbReference type="Pfam" id="PF01156"/>
    </source>
</evidence>
<organism evidence="4">
    <name type="scientific">Populus alba</name>
    <name type="common">White poplar</name>
    <dbReference type="NCBI Taxonomy" id="43335"/>
    <lineage>
        <taxon>Eukaryota</taxon>
        <taxon>Viridiplantae</taxon>
        <taxon>Streptophyta</taxon>
        <taxon>Embryophyta</taxon>
        <taxon>Tracheophyta</taxon>
        <taxon>Spermatophyta</taxon>
        <taxon>Magnoliopsida</taxon>
        <taxon>eudicotyledons</taxon>
        <taxon>Gunneridae</taxon>
        <taxon>Pentapetalae</taxon>
        <taxon>rosids</taxon>
        <taxon>fabids</taxon>
        <taxon>Malpighiales</taxon>
        <taxon>Salicaceae</taxon>
        <taxon>Saliceae</taxon>
        <taxon>Populus</taxon>
    </lineage>
</organism>
<comment type="similarity">
    <text evidence="1">Belongs to the IUNH family.</text>
</comment>
<reference evidence="4" key="1">
    <citation type="submission" date="2018-10" db="EMBL/GenBank/DDBJ databases">
        <title>Population genomic analysis revealed the cold adaptation of white poplar.</title>
        <authorList>
            <person name="Liu Y.-J."/>
        </authorList>
    </citation>
    <scope>NUCLEOTIDE SEQUENCE [LARGE SCALE GENOMIC DNA]</scope>
    <source>
        <strain evidence="4">PAL-ZL1</strain>
    </source>
</reference>
<dbReference type="PANTHER" id="PTHR46692">
    <property type="entry name" value="INOSINE-URIDINE PREFERRING NUCLEOSIDE HYDROLASE FAMILY PROTEIN"/>
    <property type="match status" value="1"/>
</dbReference>
<evidence type="ECO:0000313" key="4">
    <source>
        <dbReference type="EMBL" id="TKS04115.1"/>
    </source>
</evidence>
<accession>A0A4U5Q7A6</accession>
<name>A0A4U5Q7A6_POPAL</name>
<keyword evidence="2" id="KW-0732">Signal</keyword>
<proteinExistence type="inferred from homology"/>
<dbReference type="GO" id="GO:0016799">
    <property type="term" value="F:hydrolase activity, hydrolyzing N-glycosyl compounds"/>
    <property type="evidence" value="ECO:0007669"/>
    <property type="project" value="InterPro"/>
</dbReference>
<feature type="domain" description="Inosine/uridine-preferring nucleoside hydrolase" evidence="3">
    <location>
        <begin position="503"/>
        <end position="852"/>
    </location>
</feature>
<dbReference type="Gene3D" id="3.90.245.10">
    <property type="entry name" value="Ribonucleoside hydrolase-like"/>
    <property type="match status" value="2"/>
</dbReference>
<dbReference type="AlphaFoldDB" id="A0A4U5Q7A6"/>
<feature type="domain" description="Inosine/uridine-preferring nucleoside hydrolase" evidence="3">
    <location>
        <begin position="33"/>
        <end position="372"/>
    </location>
</feature>
<evidence type="ECO:0000256" key="2">
    <source>
        <dbReference type="SAM" id="SignalP"/>
    </source>
</evidence>
<dbReference type="PANTHER" id="PTHR46692:SF1">
    <property type="entry name" value="NUCLEOSIDE HYDROLASE 3-RELATED"/>
    <property type="match status" value="1"/>
</dbReference>
<sequence>MLRRYLLAVVVLINVLELARASLYTDGGKPHRILLDTDVDTDDFFALLYLLKLNRSEFELEAVTINTNAWTDAGHAVNQIYDILYMMGRDDLSVGMGGEGGIKEDGHILPDVGGYLPIVEQGNATAGGCRYRQAIPVGLGGRLDIDSNYGIRKAFLPQGSRKYSPLQQPTAQQVLIEKVSAGPITIFIIGAHTNMGIFLMKNPHLKKNIQHIYVMGGGVRSKNPTGCCPSNASSSCQPRQCGDPGNLFTDYTSNPYGEFNIFGDPFAAYQVFHSGIPVTLVPLDATNTIPVNENFFKAFEQNQHTYEAQYCFQSLKMARDTWFDDQFYTSYFMWDSFTSGVAVSIMRTLHNQNGENEFAEMEYMNITVVTSNEPYGINDGSNPFFNDRKVPKFNLVKGGVHSGHVQTGLRDPFCIVQNGKGRCKDGYTEEVTSSDAVRVLVATRAKPNPDSNSILDRAYFKSFLDVLNHPHQTGRFNFTTQFPHYKEVFYKPDFGTKRLGKPVVFDMDMSAGDFLALFYLLKVPVEIINLKAIIVTPVGWANAATIDIVYDLLHMMGRDDIPVGLGEVFSMNQSDPVFPAVGDCKYLKAIPHGSGGLLDSDTLYGLARDLPRSPRRYTAENSVKYRAPRDTDHPELRQPLALEIWDSIVRTLDPGSRITILTNGPLTSLAKLIQNENNTSSVIQDVYVVGGHISHSDTDKGNVLTIDSNEYTELNMFLDPLAAKTVFESSLDITLIPLGVQRRVSSFPKILRSLSSKTKRTPEELFVRRLLSRLYRLKETHHRYHHMDTFLGEILGAVVLAGNFSKLDPTFRVKPIKVLAEGVESEHGRTVIDEKQGRLVKIVEKVDLGAYYDLFTEQLRSKEQSAVIGSFDEQRRNWSVPLNLTKEAETKMFGDDDRSSTLRLTGNGNNITVNFTPA</sequence>
<dbReference type="EMBL" id="RCHU01000467">
    <property type="protein sequence ID" value="TKS04115.1"/>
    <property type="molecule type" value="Genomic_DNA"/>
</dbReference>
<dbReference type="Pfam" id="PF01156">
    <property type="entry name" value="IU_nuc_hydro"/>
    <property type="match status" value="2"/>
</dbReference>
<dbReference type="STRING" id="43335.A0A4U5Q7A6"/>